<dbReference type="EMBL" id="MH834618">
    <property type="protein sequence ID" value="AYN58472.1"/>
    <property type="molecule type" value="Genomic_DNA"/>
</dbReference>
<dbReference type="Proteomes" id="UP000275173">
    <property type="component" value="Genome"/>
</dbReference>
<evidence type="ECO:0000313" key="2">
    <source>
        <dbReference type="Proteomes" id="UP000275173"/>
    </source>
</evidence>
<gene>
    <name evidence="1" type="primary">70</name>
    <name evidence="1" type="ORF">PBI_LUNAR_70</name>
</gene>
<protein>
    <submittedName>
        <fullName evidence="1">Uncharacterized protein</fullName>
    </submittedName>
</protein>
<reference evidence="1 2" key="1">
    <citation type="submission" date="2018-09" db="EMBL/GenBank/DDBJ databases">
        <authorList>
            <person name="Ulbrich M.C."/>
            <person name="Stoner T.H."/>
            <person name="Garlena R.A."/>
            <person name="Russell D.A."/>
            <person name="Pope W.H."/>
            <person name="Jacobs-Sera D."/>
            <person name="Hatfull G.F."/>
        </authorList>
    </citation>
    <scope>NUCLEOTIDE SEQUENCE [LARGE SCALE GENOMIC DNA]</scope>
</reference>
<name>A0A3G2KHK7_9CAUD</name>
<organism evidence="1 2">
    <name type="scientific">Arthrobacter phage Lunar</name>
    <dbReference type="NCBI Taxonomy" id="2419960"/>
    <lineage>
        <taxon>Viruses</taxon>
        <taxon>Duplodnaviria</taxon>
        <taxon>Heunggongvirae</taxon>
        <taxon>Uroviricota</taxon>
        <taxon>Caudoviricetes</taxon>
        <taxon>Coralvirus</taxon>
        <taxon>Coralvirus coral</taxon>
    </lineage>
</organism>
<proteinExistence type="predicted"/>
<evidence type="ECO:0000313" key="1">
    <source>
        <dbReference type="EMBL" id="AYN58472.1"/>
    </source>
</evidence>
<accession>A0A3G2KHK7</accession>
<sequence>MPAGLAQVGPVARALDVQRPVEMVVREVRGGVQMSGRLKGKCKTCRGEVVLVEGGAWVHAGFGWFTCLGIRFDRARTAASRQADYALAGPSKGGGRG</sequence>